<protein>
    <submittedName>
        <fullName evidence="2">Uncharacterized protein</fullName>
    </submittedName>
</protein>
<sequence>MGRRRTQQSGPPQGREMIDVMECVSRCETVFQTFVLPAVAVLLLAGAVFVLFRPPQWRSWRRMTHDLKACRCPFYTHTWAPQPDCPVYGRDRPTEGDET</sequence>
<dbReference type="AlphaFoldDB" id="A0A0F9N7K1"/>
<organism evidence="2">
    <name type="scientific">marine sediment metagenome</name>
    <dbReference type="NCBI Taxonomy" id="412755"/>
    <lineage>
        <taxon>unclassified sequences</taxon>
        <taxon>metagenomes</taxon>
        <taxon>ecological metagenomes</taxon>
    </lineage>
</organism>
<evidence type="ECO:0000256" key="1">
    <source>
        <dbReference type="SAM" id="Phobius"/>
    </source>
</evidence>
<proteinExistence type="predicted"/>
<reference evidence="2" key="1">
    <citation type="journal article" date="2015" name="Nature">
        <title>Complex archaea that bridge the gap between prokaryotes and eukaryotes.</title>
        <authorList>
            <person name="Spang A."/>
            <person name="Saw J.H."/>
            <person name="Jorgensen S.L."/>
            <person name="Zaremba-Niedzwiedzka K."/>
            <person name="Martijn J."/>
            <person name="Lind A.E."/>
            <person name="van Eijk R."/>
            <person name="Schleper C."/>
            <person name="Guy L."/>
            <person name="Ettema T.J."/>
        </authorList>
    </citation>
    <scope>NUCLEOTIDE SEQUENCE</scope>
</reference>
<keyword evidence="1" id="KW-0472">Membrane</keyword>
<gene>
    <name evidence="2" type="ORF">LCGC14_1370300</name>
</gene>
<comment type="caution">
    <text evidence="2">The sequence shown here is derived from an EMBL/GenBank/DDBJ whole genome shotgun (WGS) entry which is preliminary data.</text>
</comment>
<evidence type="ECO:0000313" key="2">
    <source>
        <dbReference type="EMBL" id="KKM77412.1"/>
    </source>
</evidence>
<keyword evidence="1" id="KW-0812">Transmembrane</keyword>
<feature type="transmembrane region" description="Helical" evidence="1">
    <location>
        <begin position="34"/>
        <end position="52"/>
    </location>
</feature>
<dbReference type="EMBL" id="LAZR01008645">
    <property type="protein sequence ID" value="KKM77412.1"/>
    <property type="molecule type" value="Genomic_DNA"/>
</dbReference>
<keyword evidence="1" id="KW-1133">Transmembrane helix</keyword>
<name>A0A0F9N7K1_9ZZZZ</name>
<accession>A0A0F9N7K1</accession>